<evidence type="ECO:0000313" key="4">
    <source>
        <dbReference type="EMBL" id="NYD68058.1"/>
    </source>
</evidence>
<evidence type="ECO:0000256" key="1">
    <source>
        <dbReference type="ARBA" id="ARBA00022801"/>
    </source>
</evidence>
<evidence type="ECO:0000259" key="3">
    <source>
        <dbReference type="PROSITE" id="PS50263"/>
    </source>
</evidence>
<comment type="caution">
    <text evidence="5">The sequence shown here is derived from an EMBL/GenBank/DDBJ whole genome shotgun (WGS) entry which is preliminary data.</text>
</comment>
<dbReference type="PROSITE" id="PS50263">
    <property type="entry name" value="CN_HYDROLASE"/>
    <property type="match status" value="1"/>
</dbReference>
<name>A0A4Q2MCG8_9MICO</name>
<dbReference type="Proteomes" id="UP000292686">
    <property type="component" value="Unassembled WGS sequence"/>
</dbReference>
<organism evidence="5 6">
    <name type="scientific">Agromyces atrinae</name>
    <dbReference type="NCBI Taxonomy" id="592376"/>
    <lineage>
        <taxon>Bacteria</taxon>
        <taxon>Bacillati</taxon>
        <taxon>Actinomycetota</taxon>
        <taxon>Actinomycetes</taxon>
        <taxon>Micrococcales</taxon>
        <taxon>Microbacteriaceae</taxon>
        <taxon>Agromyces</taxon>
    </lineage>
</organism>
<dbReference type="Gene3D" id="3.60.110.10">
    <property type="entry name" value="Carbon-nitrogen hydrolase"/>
    <property type="match status" value="1"/>
</dbReference>
<dbReference type="PANTHER" id="PTHR43674">
    <property type="entry name" value="NITRILASE C965.09-RELATED"/>
    <property type="match status" value="1"/>
</dbReference>
<dbReference type="SUPFAM" id="SSF56317">
    <property type="entry name" value="Carbon-nitrogen hydrolase"/>
    <property type="match status" value="1"/>
</dbReference>
<dbReference type="InterPro" id="IPR050345">
    <property type="entry name" value="Aliph_Amidase/BUP"/>
</dbReference>
<feature type="domain" description="CN hydrolase" evidence="3">
    <location>
        <begin position="7"/>
        <end position="250"/>
    </location>
</feature>
<feature type="region of interest" description="Disordered" evidence="2">
    <location>
        <begin position="254"/>
        <end position="278"/>
    </location>
</feature>
<dbReference type="EMBL" id="SDPM01000001">
    <property type="protein sequence ID" value="RXZ87791.1"/>
    <property type="molecule type" value="Genomic_DNA"/>
</dbReference>
<reference evidence="5 6" key="1">
    <citation type="submission" date="2019-01" db="EMBL/GenBank/DDBJ databases">
        <title>Agromyces.</title>
        <authorList>
            <person name="Li J."/>
        </authorList>
    </citation>
    <scope>NUCLEOTIDE SEQUENCE [LARGE SCALE GENOMIC DNA]</scope>
    <source>
        <strain evidence="5 6">DSM 23870</strain>
    </source>
</reference>
<dbReference type="CDD" id="cd07580">
    <property type="entry name" value="nitrilase_2"/>
    <property type="match status" value="1"/>
</dbReference>
<dbReference type="GO" id="GO:0050126">
    <property type="term" value="F:N-carbamoylputrescine amidase activity"/>
    <property type="evidence" value="ECO:0007669"/>
    <property type="project" value="TreeGrafter"/>
</dbReference>
<gene>
    <name evidence="4" type="ORF">BJ972_002577</name>
    <name evidence="5" type="ORF">ESP50_00875</name>
</gene>
<accession>A0A4Q2MCG8</accession>
<dbReference type="GO" id="GO:0033388">
    <property type="term" value="P:putrescine biosynthetic process from arginine"/>
    <property type="evidence" value="ECO:0007669"/>
    <property type="project" value="TreeGrafter"/>
</dbReference>
<dbReference type="OrthoDB" id="9811121at2"/>
<evidence type="ECO:0000256" key="2">
    <source>
        <dbReference type="SAM" id="MobiDB-lite"/>
    </source>
</evidence>
<dbReference type="RefSeq" id="WP_129172056.1">
    <property type="nucleotide sequence ID" value="NZ_JACCBI010000001.1"/>
</dbReference>
<dbReference type="EMBL" id="JACCBI010000001">
    <property type="protein sequence ID" value="NYD68058.1"/>
    <property type="molecule type" value="Genomic_DNA"/>
</dbReference>
<dbReference type="Proteomes" id="UP000581087">
    <property type="component" value="Unassembled WGS sequence"/>
</dbReference>
<dbReference type="PANTHER" id="PTHR43674:SF2">
    <property type="entry name" value="BETA-UREIDOPROPIONASE"/>
    <property type="match status" value="1"/>
</dbReference>
<keyword evidence="6" id="KW-1185">Reference proteome</keyword>
<reference evidence="4 7" key="2">
    <citation type="submission" date="2020-07" db="EMBL/GenBank/DDBJ databases">
        <title>Sequencing the genomes of 1000 actinobacteria strains.</title>
        <authorList>
            <person name="Klenk H.-P."/>
        </authorList>
    </citation>
    <scope>NUCLEOTIDE SEQUENCE [LARGE SCALE GENOMIC DNA]</scope>
    <source>
        <strain evidence="4 7">DSM 23870</strain>
    </source>
</reference>
<dbReference type="AlphaFoldDB" id="A0A4Q2MCG8"/>
<sequence>MTESTAFTVACAQTDPVIGDIDANIAMTESAIREAAGLGASLVVLPECASGGWAFTDIDESRRAAQRVDDGPTIEAWSSLAAELGVWVCGGFGEIDGDHVFNSAALIGPEGVASVYRKVHLWNTENDAFTLGDRGFGVVDTPLGRIGMMICYDAWFPESVRSLALQGADLVLAPSDWVPNPRQQPGPSLAQIMTMSAAHSNQVYVAASSRVGVERGQPFIGSSVIVDHEGWLLAGPAPATEAIITAVIDPIGSRTDRADNPFNRPLGDRRPEAYTSSK</sequence>
<protein>
    <submittedName>
        <fullName evidence="5">Hydratase</fullName>
    </submittedName>
    <submittedName>
        <fullName evidence="4">Putative amidohydrolase</fullName>
    </submittedName>
</protein>
<keyword evidence="1 4" id="KW-0378">Hydrolase</keyword>
<evidence type="ECO:0000313" key="7">
    <source>
        <dbReference type="Proteomes" id="UP000581087"/>
    </source>
</evidence>
<dbReference type="Pfam" id="PF00795">
    <property type="entry name" value="CN_hydrolase"/>
    <property type="match status" value="1"/>
</dbReference>
<proteinExistence type="predicted"/>
<dbReference type="InterPro" id="IPR036526">
    <property type="entry name" value="C-N_Hydrolase_sf"/>
</dbReference>
<evidence type="ECO:0000313" key="5">
    <source>
        <dbReference type="EMBL" id="RXZ87791.1"/>
    </source>
</evidence>
<dbReference type="InterPro" id="IPR003010">
    <property type="entry name" value="C-N_Hydrolase"/>
</dbReference>
<evidence type="ECO:0000313" key="6">
    <source>
        <dbReference type="Proteomes" id="UP000292686"/>
    </source>
</evidence>